<dbReference type="GO" id="GO:0003677">
    <property type="term" value="F:DNA binding"/>
    <property type="evidence" value="ECO:0007669"/>
    <property type="project" value="UniProtKB-KW"/>
</dbReference>
<dbReference type="FunCoup" id="I3EIB0">
    <property type="interactions" value="27"/>
</dbReference>
<dbReference type="FunFam" id="1.10.10.60:FF:000014">
    <property type="entry name" value="SWI/SNF complex subunit SMARCC2 isoform C"/>
    <property type="match status" value="1"/>
</dbReference>
<feature type="domain" description="SWIRM" evidence="7">
    <location>
        <begin position="65"/>
        <end position="159"/>
    </location>
</feature>
<evidence type="ECO:0000256" key="1">
    <source>
        <dbReference type="ARBA" id="ARBA00023015"/>
    </source>
</evidence>
<dbReference type="GO" id="GO:0010468">
    <property type="term" value="P:regulation of gene expression"/>
    <property type="evidence" value="ECO:0007669"/>
    <property type="project" value="UniProtKB-ARBA"/>
</dbReference>
<keyword evidence="5" id="KW-0175">Coiled coil</keyword>
<feature type="domain" description="Myb-like" evidence="6">
    <location>
        <begin position="323"/>
        <end position="373"/>
    </location>
</feature>
<evidence type="ECO:0000259" key="8">
    <source>
        <dbReference type="PROSITE" id="PS51293"/>
    </source>
</evidence>
<proteinExistence type="predicted"/>
<dbReference type="PROSITE" id="PS50934">
    <property type="entry name" value="SWIRM"/>
    <property type="match status" value="1"/>
</dbReference>
<dbReference type="PROSITE" id="PS50090">
    <property type="entry name" value="MYB_LIKE"/>
    <property type="match status" value="1"/>
</dbReference>
<dbReference type="SUPFAM" id="SSF46689">
    <property type="entry name" value="Homeodomain-like"/>
    <property type="match status" value="2"/>
</dbReference>
<dbReference type="InterPro" id="IPR032451">
    <property type="entry name" value="SMARCC_C"/>
</dbReference>
<evidence type="ECO:0008006" key="11">
    <source>
        <dbReference type="Google" id="ProtNLM"/>
    </source>
</evidence>
<reference evidence="9" key="1">
    <citation type="submission" date="2011-01" db="EMBL/GenBank/DDBJ databases">
        <title>The Genome Sequence of Nematocida parisii strain ERTm3.</title>
        <authorList>
            <consortium name="The Broad Institute Genome Sequencing Platform"/>
            <consortium name="The Broad Institute Genome Sequencing Center for Infectious Disease"/>
            <person name="Cuomo C."/>
            <person name="Troemel E."/>
            <person name="Young S.K."/>
            <person name="Zeng Q."/>
            <person name="Gargeya S."/>
            <person name="Fitzgerald M."/>
            <person name="Haas B."/>
            <person name="Abouelleil A."/>
            <person name="Alvarado L."/>
            <person name="Arachchi H.M."/>
            <person name="Berlin A."/>
            <person name="Chapman S.B."/>
            <person name="Gearin G."/>
            <person name="Goldberg J."/>
            <person name="Griggs A."/>
            <person name="Gujja S."/>
            <person name="Hansen M."/>
            <person name="Heiman D."/>
            <person name="Howarth C."/>
            <person name="Larimer J."/>
            <person name="Lui A."/>
            <person name="MacDonald P.J.P."/>
            <person name="McCowen C."/>
            <person name="Montmayeur A."/>
            <person name="Murphy C."/>
            <person name="Neiman D."/>
            <person name="Pearson M."/>
            <person name="Priest M."/>
            <person name="Roberts A."/>
            <person name="Saif S."/>
            <person name="Shea T."/>
            <person name="Sisk P."/>
            <person name="Stolte C."/>
            <person name="Sykes S."/>
            <person name="Wortman J."/>
            <person name="Nusbaum C."/>
            <person name="Birren B."/>
        </authorList>
    </citation>
    <scope>NUCLEOTIDE SEQUENCE</scope>
    <source>
        <strain evidence="9">ERTm3</strain>
    </source>
</reference>
<evidence type="ECO:0000259" key="6">
    <source>
        <dbReference type="PROSITE" id="PS50090"/>
    </source>
</evidence>
<dbReference type="CDD" id="cd00167">
    <property type="entry name" value="SANT"/>
    <property type="match status" value="1"/>
</dbReference>
<evidence type="ECO:0000256" key="2">
    <source>
        <dbReference type="ARBA" id="ARBA00023125"/>
    </source>
</evidence>
<name>I3EIB0_NEMP3</name>
<sequence length="552" mass="63352">MNEWSYTVDKVTAQSKTKTLSDIDKKVVNISNQVDKEENQSSTVETNYPELFKEIESRNEGRHPVLVPMHSSWFSTEGVHPIERRFFSALLTGQEEVQKYMFTRNTIFKLYQKNTSTYLSITQCRKCVSEDISTLIRIYSFLEHWGLINYKVGVKRDVTKMLEKIKHKDLFNIEKGSAAINTTLHTLEQTEGKMNSAADNRVNEQMNSQIHGQMYSKGTEDKKFVTVGESTIPTPAGSASLHKGPTDMLRDLSKHFSLQTNGVTPVQVPVEIECTSCGKSMHVLSVDEKIYFSEKGKLILCQECFNLGRYPSEQAYSSFHILEAGLVRQIWTEKEEMLLVEGIEMYKDDWKAVSEYVKTKTLEQCVLHFLKLGIQDPFLEMEAISFSESKMPFNYTLNPVMSTVAFLASTVHPGVASAAAKAAMHEIRRQAEENKDRPNDTWLNDRLNEIAAIALSSSLGRAQEQKVLEEGKKERLLELLVESEMKRIDLKVNEFTDLARTLRKEREDLEKMRETYRKAHVETRKEIADIVIKVKKICDETGKNFEEIFFKE</sequence>
<dbReference type="EMBL" id="GL870877">
    <property type="protein sequence ID" value="EIJ88957.1"/>
    <property type="molecule type" value="Genomic_DNA"/>
</dbReference>
<feature type="coiled-coil region" evidence="5">
    <location>
        <begin position="492"/>
        <end position="526"/>
    </location>
</feature>
<dbReference type="InParanoid" id="I3EIB0"/>
<evidence type="ECO:0000259" key="7">
    <source>
        <dbReference type="PROSITE" id="PS50934"/>
    </source>
</evidence>
<keyword evidence="10" id="KW-1185">Reference proteome</keyword>
<dbReference type="Gene3D" id="1.10.10.60">
    <property type="entry name" value="Homeodomain-like"/>
    <property type="match status" value="1"/>
</dbReference>
<keyword evidence="1" id="KW-0805">Transcription regulation</keyword>
<keyword evidence="3" id="KW-0804">Transcription</keyword>
<dbReference type="OMA" id="QQFNEME"/>
<dbReference type="InterPro" id="IPR007526">
    <property type="entry name" value="SWIRM"/>
</dbReference>
<dbReference type="InterPro" id="IPR001005">
    <property type="entry name" value="SANT/Myb"/>
</dbReference>
<evidence type="ECO:0000256" key="4">
    <source>
        <dbReference type="ARBA" id="ARBA00023242"/>
    </source>
</evidence>
<dbReference type="Proteomes" id="UP000002872">
    <property type="component" value="Unassembled WGS sequence"/>
</dbReference>
<dbReference type="Pfam" id="PF16495">
    <property type="entry name" value="SWIRM-assoc_1"/>
    <property type="match status" value="1"/>
</dbReference>
<keyword evidence="4" id="KW-0539">Nucleus</keyword>
<dbReference type="GO" id="GO:0005634">
    <property type="term" value="C:nucleus"/>
    <property type="evidence" value="ECO:0007669"/>
    <property type="project" value="UniProtKB-ARBA"/>
</dbReference>
<evidence type="ECO:0000256" key="5">
    <source>
        <dbReference type="SAM" id="Coils"/>
    </source>
</evidence>
<dbReference type="PANTHER" id="PTHR12802:SF41">
    <property type="entry name" value="BRAHMA ASSOCIATED PROTEIN 155 KDA"/>
    <property type="match status" value="1"/>
</dbReference>
<keyword evidence="2" id="KW-0238">DNA-binding</keyword>
<dbReference type="InterPro" id="IPR017884">
    <property type="entry name" value="SANT_dom"/>
</dbReference>
<feature type="domain" description="SANT" evidence="8">
    <location>
        <begin position="326"/>
        <end position="377"/>
    </location>
</feature>
<dbReference type="HOGENOM" id="CLU_493539_0_0_1"/>
<dbReference type="OrthoDB" id="118550at2759"/>
<evidence type="ECO:0000313" key="9">
    <source>
        <dbReference type="EMBL" id="EIJ88957.1"/>
    </source>
</evidence>
<dbReference type="PANTHER" id="PTHR12802">
    <property type="entry name" value="SWI/SNF COMPLEX-RELATED"/>
    <property type="match status" value="1"/>
</dbReference>
<evidence type="ECO:0000256" key="3">
    <source>
        <dbReference type="ARBA" id="ARBA00023163"/>
    </source>
</evidence>
<dbReference type="AlphaFoldDB" id="I3EIB0"/>
<dbReference type="InterPro" id="IPR009057">
    <property type="entry name" value="Homeodomain-like_sf"/>
</dbReference>
<organism evidence="9 10">
    <name type="scientific">Nematocida parisii (strain ERTm3)</name>
    <name type="common">Nematode killer fungus</name>
    <dbReference type="NCBI Taxonomy" id="935791"/>
    <lineage>
        <taxon>Eukaryota</taxon>
        <taxon>Fungi</taxon>
        <taxon>Fungi incertae sedis</taxon>
        <taxon>Microsporidia</taxon>
        <taxon>Nematocida</taxon>
    </lineage>
</organism>
<dbReference type="PROSITE" id="PS51293">
    <property type="entry name" value="SANT"/>
    <property type="match status" value="1"/>
</dbReference>
<dbReference type="Pfam" id="PF04433">
    <property type="entry name" value="SWIRM"/>
    <property type="match status" value="1"/>
</dbReference>
<dbReference type="STRING" id="935791.I3EIB0"/>
<protein>
    <recommendedName>
        <fullName evidence="11">SWIRM domain-containing protein</fullName>
    </recommendedName>
</protein>
<dbReference type="VEuPathDB" id="MicrosporidiaDB:NEQG_00776"/>
<evidence type="ECO:0000313" key="10">
    <source>
        <dbReference type="Proteomes" id="UP000002872"/>
    </source>
</evidence>
<dbReference type="Gene3D" id="1.10.10.10">
    <property type="entry name" value="Winged helix-like DNA-binding domain superfamily/Winged helix DNA-binding domain"/>
    <property type="match status" value="1"/>
</dbReference>
<dbReference type="InterPro" id="IPR036388">
    <property type="entry name" value="WH-like_DNA-bd_sf"/>
</dbReference>
<dbReference type="Pfam" id="PF00249">
    <property type="entry name" value="Myb_DNA-binding"/>
    <property type="match status" value="1"/>
</dbReference>
<gene>
    <name evidence="9" type="ORF">NEQG_00776</name>
</gene>
<dbReference type="SMART" id="SM00717">
    <property type="entry name" value="SANT"/>
    <property type="match status" value="1"/>
</dbReference>
<accession>I3EIB0</accession>